<dbReference type="HOGENOM" id="CLU_100687_0_0_1"/>
<dbReference type="GeneID" id="18257990"/>
<dbReference type="InterPro" id="IPR008012">
    <property type="entry name" value="Ump1"/>
</dbReference>
<dbReference type="EMBL" id="GL988041">
    <property type="protein sequence ID" value="EGS22067.1"/>
    <property type="molecule type" value="Genomic_DNA"/>
</dbReference>
<sequence length="154" mass="17622">MSLRIVPAQENHTSFTHLPSHSYVAPSAPGLHDTLRAGVGPSAFHPQTQPISSHPLESRLRKWHATQESLRMETLRRTFGMAEPIRRQMELKIVKEGEWKPMCLGGGVRKGVHEEILRGTDCDIEWEDVFVQEESMPMVGFHEEVERKLKMDRS</sequence>
<reference evidence="3 4" key="1">
    <citation type="journal article" date="2011" name="Cell">
        <title>Insight into structure and assembly of the nuclear pore complex by utilizing the genome of a eukaryotic thermophile.</title>
        <authorList>
            <person name="Amlacher S."/>
            <person name="Sarges P."/>
            <person name="Flemming D."/>
            <person name="van Noort V."/>
            <person name="Kunze R."/>
            <person name="Devos D.P."/>
            <person name="Arumugam M."/>
            <person name="Bork P."/>
            <person name="Hurt E."/>
        </authorList>
    </citation>
    <scope>NUCLEOTIDE SEQUENCE [LARGE SCALE GENOMIC DNA]</scope>
    <source>
        <strain evidence="4">DSM 1495 / CBS 144.50 / IMI 039719</strain>
    </source>
</reference>
<evidence type="ECO:0008006" key="5">
    <source>
        <dbReference type="Google" id="ProtNLM"/>
    </source>
</evidence>
<name>G0S4A9_CHATD</name>
<evidence type="ECO:0000313" key="4">
    <source>
        <dbReference type="Proteomes" id="UP000008066"/>
    </source>
</evidence>
<dbReference type="PANTHER" id="PTHR12828">
    <property type="entry name" value="PROTEASOME MATURATION PROTEIN UMP1"/>
    <property type="match status" value="1"/>
</dbReference>
<dbReference type="AlphaFoldDB" id="G0S4A9"/>
<comment type="similarity">
    <text evidence="2">Belongs to the POMP/UMP1 family.</text>
</comment>
<dbReference type="OrthoDB" id="15001at2759"/>
<keyword evidence="1" id="KW-0143">Chaperone</keyword>
<dbReference type="GO" id="GO:0005634">
    <property type="term" value="C:nucleus"/>
    <property type="evidence" value="ECO:0007669"/>
    <property type="project" value="TreeGrafter"/>
</dbReference>
<dbReference type="OMA" id="MSMRIVP"/>
<gene>
    <name evidence="3" type="ORF">CTHT_0039520</name>
</gene>
<proteinExistence type="inferred from homology"/>
<dbReference type="Proteomes" id="UP000008066">
    <property type="component" value="Unassembled WGS sequence"/>
</dbReference>
<organism evidence="4">
    <name type="scientific">Chaetomium thermophilum (strain DSM 1495 / CBS 144.50 / IMI 039719)</name>
    <name type="common">Thermochaetoides thermophila</name>
    <dbReference type="NCBI Taxonomy" id="759272"/>
    <lineage>
        <taxon>Eukaryota</taxon>
        <taxon>Fungi</taxon>
        <taxon>Dikarya</taxon>
        <taxon>Ascomycota</taxon>
        <taxon>Pezizomycotina</taxon>
        <taxon>Sordariomycetes</taxon>
        <taxon>Sordariomycetidae</taxon>
        <taxon>Sordariales</taxon>
        <taxon>Chaetomiaceae</taxon>
        <taxon>Thermochaetoides</taxon>
    </lineage>
</organism>
<dbReference type="Pfam" id="PF05348">
    <property type="entry name" value="UMP1"/>
    <property type="match status" value="1"/>
</dbReference>
<dbReference type="GO" id="GO:0005737">
    <property type="term" value="C:cytoplasm"/>
    <property type="evidence" value="ECO:0007669"/>
    <property type="project" value="TreeGrafter"/>
</dbReference>
<dbReference type="RefSeq" id="XP_006694363.1">
    <property type="nucleotide sequence ID" value="XM_006694300.1"/>
</dbReference>
<dbReference type="PANTHER" id="PTHR12828:SF3">
    <property type="entry name" value="PROTEASOME MATURATION PROTEIN"/>
    <property type="match status" value="1"/>
</dbReference>
<dbReference type="KEGG" id="cthr:CTHT_0039520"/>
<dbReference type="eggNOG" id="KOG3061">
    <property type="taxonomic scope" value="Eukaryota"/>
</dbReference>
<keyword evidence="4" id="KW-1185">Reference proteome</keyword>
<dbReference type="STRING" id="759272.G0S4A9"/>
<accession>G0S4A9</accession>
<dbReference type="GO" id="GO:0043248">
    <property type="term" value="P:proteasome assembly"/>
    <property type="evidence" value="ECO:0007669"/>
    <property type="project" value="InterPro"/>
</dbReference>
<protein>
    <recommendedName>
        <fullName evidence="5">Proteasome maturation factor UMP1</fullName>
    </recommendedName>
</protein>
<evidence type="ECO:0000256" key="1">
    <source>
        <dbReference type="ARBA" id="ARBA00023186"/>
    </source>
</evidence>
<evidence type="ECO:0000313" key="3">
    <source>
        <dbReference type="EMBL" id="EGS22067.1"/>
    </source>
</evidence>
<evidence type="ECO:0000256" key="2">
    <source>
        <dbReference type="ARBA" id="ARBA00043974"/>
    </source>
</evidence>